<dbReference type="GO" id="GO:0051301">
    <property type="term" value="P:cell division"/>
    <property type="evidence" value="ECO:0007669"/>
    <property type="project" value="UniProtKB-KW"/>
</dbReference>
<keyword evidence="17" id="KW-1185">Reference proteome</keyword>
<evidence type="ECO:0000256" key="13">
    <source>
        <dbReference type="SAM" id="Phobius"/>
    </source>
</evidence>
<evidence type="ECO:0000259" key="15">
    <source>
        <dbReference type="Pfam" id="PF18075"/>
    </source>
</evidence>
<dbReference type="GO" id="GO:0005886">
    <property type="term" value="C:plasma membrane"/>
    <property type="evidence" value="ECO:0007669"/>
    <property type="project" value="UniProtKB-SubCell"/>
</dbReference>
<evidence type="ECO:0000256" key="12">
    <source>
        <dbReference type="PIRNR" id="PIRNR003097"/>
    </source>
</evidence>
<reference evidence="16" key="1">
    <citation type="submission" date="2020-09" db="EMBL/GenBank/DDBJ databases">
        <title>Hoyosella lacisalsi sp. nov., a halotolerant actinobacterium isolated from soil of Lake Gudzhirganskoe.</title>
        <authorList>
            <person name="Yang Q."/>
            <person name="Guo P.Y."/>
            <person name="Liu S.W."/>
            <person name="Li F.N."/>
            <person name="Sun C.H."/>
        </authorList>
    </citation>
    <scope>NUCLEOTIDE SEQUENCE</scope>
    <source>
        <strain evidence="16">G463</strain>
    </source>
</reference>
<feature type="transmembrane region" description="Helical" evidence="13">
    <location>
        <begin position="21"/>
        <end position="42"/>
    </location>
</feature>
<keyword evidence="7 12" id="KW-0132">Cell division</keyword>
<accession>A0A927PNI6</accession>
<keyword evidence="8 13" id="KW-0812">Transmembrane</keyword>
<comment type="subunit">
    <text evidence="4">Forms a membrane-associated complex with FtsE.</text>
</comment>
<protein>
    <recommendedName>
        <fullName evidence="5 12">Cell division protein FtsX</fullName>
    </recommendedName>
</protein>
<dbReference type="InterPro" id="IPR047929">
    <property type="entry name" value="FtsX_actino"/>
</dbReference>
<comment type="function">
    <text evidence="1">Part of the ABC transporter FtsEX involved in cellular division.</text>
</comment>
<evidence type="ECO:0000256" key="3">
    <source>
        <dbReference type="ARBA" id="ARBA00007379"/>
    </source>
</evidence>
<dbReference type="PANTHER" id="PTHR47755">
    <property type="entry name" value="CELL DIVISION PROTEIN FTSX"/>
    <property type="match status" value="1"/>
</dbReference>
<dbReference type="RefSeq" id="WP_192040372.1">
    <property type="nucleotide sequence ID" value="NZ_JACYWE010000015.1"/>
</dbReference>
<evidence type="ECO:0000256" key="2">
    <source>
        <dbReference type="ARBA" id="ARBA00004651"/>
    </source>
</evidence>
<dbReference type="InterPro" id="IPR040690">
    <property type="entry name" value="FtsX_ECD"/>
</dbReference>
<dbReference type="Pfam" id="PF02687">
    <property type="entry name" value="FtsX"/>
    <property type="match status" value="1"/>
</dbReference>
<dbReference type="NCBIfam" id="NF038346">
    <property type="entry name" value="FtsX_actino"/>
    <property type="match status" value="1"/>
</dbReference>
<evidence type="ECO:0000313" key="16">
    <source>
        <dbReference type="EMBL" id="MBD8507906.1"/>
    </source>
</evidence>
<comment type="subcellular location">
    <subcellularLocation>
        <location evidence="2">Cell membrane</location>
        <topology evidence="2">Multi-pass membrane protein</topology>
    </subcellularLocation>
</comment>
<evidence type="ECO:0000256" key="8">
    <source>
        <dbReference type="ARBA" id="ARBA00022692"/>
    </source>
</evidence>
<dbReference type="Gene3D" id="3.30.70.3040">
    <property type="match status" value="1"/>
</dbReference>
<dbReference type="PANTHER" id="PTHR47755:SF1">
    <property type="entry name" value="CELL DIVISION PROTEIN FTSX"/>
    <property type="match status" value="1"/>
</dbReference>
<keyword evidence="9 13" id="KW-1133">Transmembrane helix</keyword>
<evidence type="ECO:0000259" key="14">
    <source>
        <dbReference type="Pfam" id="PF02687"/>
    </source>
</evidence>
<comment type="similarity">
    <text evidence="3 12">Belongs to the ABC-4 integral membrane protein family. FtsX subfamily.</text>
</comment>
<evidence type="ECO:0000313" key="17">
    <source>
        <dbReference type="Proteomes" id="UP000642993"/>
    </source>
</evidence>
<evidence type="ECO:0000256" key="5">
    <source>
        <dbReference type="ARBA" id="ARBA00021907"/>
    </source>
</evidence>
<organism evidence="16 17">
    <name type="scientific">Lolliginicoccus lacisalsi</name>
    <dbReference type="NCBI Taxonomy" id="2742202"/>
    <lineage>
        <taxon>Bacteria</taxon>
        <taxon>Bacillati</taxon>
        <taxon>Actinomycetota</taxon>
        <taxon>Actinomycetes</taxon>
        <taxon>Mycobacteriales</taxon>
        <taxon>Hoyosellaceae</taxon>
        <taxon>Lolliginicoccus</taxon>
    </lineage>
</organism>
<evidence type="ECO:0000256" key="1">
    <source>
        <dbReference type="ARBA" id="ARBA00003552"/>
    </source>
</evidence>
<feature type="domain" description="FtsX extracellular" evidence="15">
    <location>
        <begin position="56"/>
        <end position="154"/>
    </location>
</feature>
<keyword evidence="6 12" id="KW-1003">Cell membrane</keyword>
<feature type="transmembrane region" description="Helical" evidence="13">
    <location>
        <begin position="176"/>
        <end position="200"/>
    </location>
</feature>
<evidence type="ECO:0000256" key="9">
    <source>
        <dbReference type="ARBA" id="ARBA00022989"/>
    </source>
</evidence>
<evidence type="ECO:0000256" key="4">
    <source>
        <dbReference type="ARBA" id="ARBA00011160"/>
    </source>
</evidence>
<dbReference type="EMBL" id="JACYWE010000015">
    <property type="protein sequence ID" value="MBD8507906.1"/>
    <property type="molecule type" value="Genomic_DNA"/>
</dbReference>
<dbReference type="Proteomes" id="UP000642993">
    <property type="component" value="Unassembled WGS sequence"/>
</dbReference>
<dbReference type="InterPro" id="IPR003838">
    <property type="entry name" value="ABC3_permease_C"/>
</dbReference>
<feature type="domain" description="ABC3 transporter permease C-terminal" evidence="14">
    <location>
        <begin position="178"/>
        <end position="289"/>
    </location>
</feature>
<dbReference type="Pfam" id="PF18075">
    <property type="entry name" value="FtsX_ECD"/>
    <property type="match status" value="1"/>
</dbReference>
<name>A0A927PNI6_9ACTN</name>
<feature type="transmembrane region" description="Helical" evidence="13">
    <location>
        <begin position="221"/>
        <end position="243"/>
    </location>
</feature>
<gene>
    <name evidence="16" type="ORF">HT102_15565</name>
</gene>
<dbReference type="PIRSF" id="PIRSF003097">
    <property type="entry name" value="FtsX"/>
    <property type="match status" value="1"/>
</dbReference>
<comment type="caution">
    <text evidence="16">The sequence shown here is derived from an EMBL/GenBank/DDBJ whole genome shotgun (WGS) entry which is preliminary data.</text>
</comment>
<dbReference type="InterPro" id="IPR004513">
    <property type="entry name" value="FtsX"/>
</dbReference>
<proteinExistence type="inferred from homology"/>
<evidence type="ECO:0000256" key="7">
    <source>
        <dbReference type="ARBA" id="ARBA00022618"/>
    </source>
</evidence>
<keyword evidence="11 12" id="KW-0131">Cell cycle</keyword>
<evidence type="ECO:0000256" key="10">
    <source>
        <dbReference type="ARBA" id="ARBA00023136"/>
    </source>
</evidence>
<evidence type="ECO:0000256" key="11">
    <source>
        <dbReference type="ARBA" id="ARBA00023306"/>
    </source>
</evidence>
<keyword evidence="10 12" id="KW-0472">Membrane</keyword>
<sequence length="300" mass="31944">MNVVFLAREAITGLARNITMTVAMILTTAMSLGLLGGGLLIADMTTRTQQIYLDNVEVEIFLTEDISAADPGCATSICTTLAEDLAAFPGTDTVTYISRDEAVELYRETFADDPEILALVRAAALPASFRVRLDDPRQFAAIYDQFLLYPGVEAIRNQEELVKRLFTILDGLRNGAFAIAAVAGAAALLLIGNMVQITAYTRREEVSIMRLVGATRWYTQVPFILEALLAALLGAGIAIAGLFVAKGALVDGMLAAVYESNIIAPITTGSVAAVAPVLLGLAATLAAATGYVTLRFYVRD</sequence>
<evidence type="ECO:0000256" key="6">
    <source>
        <dbReference type="ARBA" id="ARBA00022475"/>
    </source>
</evidence>
<dbReference type="AlphaFoldDB" id="A0A927PNI6"/>
<feature type="transmembrane region" description="Helical" evidence="13">
    <location>
        <begin position="263"/>
        <end position="294"/>
    </location>
</feature>